<dbReference type="GO" id="GO:0003700">
    <property type="term" value="F:DNA-binding transcription factor activity"/>
    <property type="evidence" value="ECO:0007669"/>
    <property type="project" value="TreeGrafter"/>
</dbReference>
<dbReference type="InterPro" id="IPR036390">
    <property type="entry name" value="WH_DNA-bd_sf"/>
</dbReference>
<gene>
    <name evidence="2" type="ORF">Theos_2421</name>
</gene>
<geneLocation type="plasmid" evidence="2 3">
    <name>pTHEOS01</name>
</geneLocation>
<dbReference type="PANTHER" id="PTHR30136">
    <property type="entry name" value="HELIX-TURN-HELIX TRANSCRIPTIONAL REGULATOR, ICLR FAMILY"/>
    <property type="match status" value="1"/>
</dbReference>
<evidence type="ECO:0000313" key="3">
    <source>
        <dbReference type="Proteomes" id="UP000000211"/>
    </source>
</evidence>
<accession>K7QZ58</accession>
<dbReference type="InterPro" id="IPR050707">
    <property type="entry name" value="HTH_MetabolicPath_Reg"/>
</dbReference>
<dbReference type="Gene3D" id="3.30.450.40">
    <property type="match status" value="1"/>
</dbReference>
<sequence>MNGLFDSHLWVWHKGAVRGKRDKYTSLRDGLLILRALHERGQATAGELRALFGGRSLRSVYDLLRVLEEAGLVVRLARRKGWTLAYPHPFFTAQQEEPRPEFLRSLYGAAKRLYARTRLRTNVVLLTPRGIELKWSFGRQGQRVFADPLARNPFQEVAHASSLGQAILAYLEPEALRVHLARYPLKAFTTRTLSTPEALEARLKQIRREGFARSRGELDPSTCGLAVPLFSPEGRVLGALGVRMKNAPYCALEDPVPPGKQGCDRCPKTLPLLREALEEVGLNGHLR</sequence>
<dbReference type="EMBL" id="CP003250">
    <property type="protein sequence ID" value="AFV77398.1"/>
    <property type="molecule type" value="Genomic_DNA"/>
</dbReference>
<dbReference type="AlphaFoldDB" id="K7QZ58"/>
<dbReference type="Proteomes" id="UP000000211">
    <property type="component" value="Plasmid pTHEOS01"/>
</dbReference>
<feature type="domain" description="IclR-ED" evidence="1">
    <location>
        <begin position="72"/>
        <end position="286"/>
    </location>
</feature>
<dbReference type="PATRIC" id="fig|751945.3.peg.2361"/>
<dbReference type="SUPFAM" id="SSF46785">
    <property type="entry name" value="Winged helix' DNA-binding domain"/>
    <property type="match status" value="1"/>
</dbReference>
<keyword evidence="3" id="KW-1185">Reference proteome</keyword>
<evidence type="ECO:0000259" key="1">
    <source>
        <dbReference type="PROSITE" id="PS51078"/>
    </source>
</evidence>
<dbReference type="OrthoDB" id="31778at2"/>
<dbReference type="SUPFAM" id="SSF55781">
    <property type="entry name" value="GAF domain-like"/>
    <property type="match status" value="1"/>
</dbReference>
<organism evidence="2 3">
    <name type="scientific">Thermus oshimai JL-2</name>
    <dbReference type="NCBI Taxonomy" id="751945"/>
    <lineage>
        <taxon>Bacteria</taxon>
        <taxon>Thermotogati</taxon>
        <taxon>Deinococcota</taxon>
        <taxon>Deinococci</taxon>
        <taxon>Thermales</taxon>
        <taxon>Thermaceae</taxon>
        <taxon>Thermus</taxon>
    </lineage>
</organism>
<dbReference type="InterPro" id="IPR014757">
    <property type="entry name" value="Tscrpt_reg_IclR_C"/>
</dbReference>
<dbReference type="PANTHER" id="PTHR30136:SF35">
    <property type="entry name" value="HTH-TYPE TRANSCRIPTIONAL REGULATOR RV1719"/>
    <property type="match status" value="1"/>
</dbReference>
<dbReference type="Pfam" id="PF01614">
    <property type="entry name" value="IclR_C"/>
    <property type="match status" value="1"/>
</dbReference>
<evidence type="ECO:0000313" key="2">
    <source>
        <dbReference type="EMBL" id="AFV77398.1"/>
    </source>
</evidence>
<dbReference type="InterPro" id="IPR029016">
    <property type="entry name" value="GAF-like_dom_sf"/>
</dbReference>
<protein>
    <submittedName>
        <fullName evidence="2">Transcriptional regulator</fullName>
    </submittedName>
</protein>
<dbReference type="Pfam" id="PF12840">
    <property type="entry name" value="HTH_20"/>
    <property type="match status" value="1"/>
</dbReference>
<dbReference type="HOGENOM" id="CLU_969544_0_0_0"/>
<proteinExistence type="predicted"/>
<dbReference type="PROSITE" id="PS51078">
    <property type="entry name" value="ICLR_ED"/>
    <property type="match status" value="1"/>
</dbReference>
<dbReference type="KEGG" id="tos:Theos_2421"/>
<name>K7QZ58_THEOS</name>
<dbReference type="GO" id="GO:0045892">
    <property type="term" value="P:negative regulation of DNA-templated transcription"/>
    <property type="evidence" value="ECO:0007669"/>
    <property type="project" value="TreeGrafter"/>
</dbReference>
<dbReference type="GO" id="GO:0003677">
    <property type="term" value="F:DNA binding"/>
    <property type="evidence" value="ECO:0007669"/>
    <property type="project" value="TreeGrafter"/>
</dbReference>
<reference evidence="2 3" key="1">
    <citation type="journal article" date="2013" name="Genome Announc.">
        <title>Whole Genome Sequencing of Thermus oshimai JL-2 and Thermus thermophilus JL-18, Incomplete Denitrifiers from the United States Great Basin.</title>
        <authorList>
            <person name="Murugapiran S.K."/>
            <person name="Huntemann M."/>
            <person name="Wei C.L."/>
            <person name="Han J."/>
            <person name="Detter J.C."/>
            <person name="Han C.S."/>
            <person name="Erkkila T.H."/>
            <person name="Teshima H."/>
            <person name="Chen A."/>
            <person name="Kyrpides N."/>
            <person name="Mavrommatis K."/>
            <person name="Markowitz V."/>
            <person name="Szeto E."/>
            <person name="Ivanova N."/>
            <person name="Pagani I."/>
            <person name="Lam J."/>
            <person name="McDonald A.I."/>
            <person name="Dodsworth J.A."/>
            <person name="Pati A."/>
            <person name="Goodwin L."/>
            <person name="Peters L."/>
            <person name="Pitluck S."/>
            <person name="Woyke T."/>
            <person name="Hedlund B.P."/>
        </authorList>
    </citation>
    <scope>NUCLEOTIDE SEQUENCE</scope>
    <source>
        <strain evidence="2 3">JL-2</strain>
        <plasmid evidence="2">pTHEOS01</plasmid>
    </source>
</reference>
<keyword evidence="2" id="KW-0614">Plasmid</keyword>